<keyword evidence="1" id="KW-0812">Transmembrane</keyword>
<feature type="transmembrane region" description="Helical" evidence="1">
    <location>
        <begin position="20"/>
        <end position="40"/>
    </location>
</feature>
<organism evidence="2 3">
    <name type="scientific">Candidatus Uhrbacteria bacterium GW2011_GWC2_41_11</name>
    <dbReference type="NCBI Taxonomy" id="1618985"/>
    <lineage>
        <taxon>Bacteria</taxon>
        <taxon>Candidatus Uhriibacteriota</taxon>
    </lineage>
</organism>
<comment type="caution">
    <text evidence="2">The sequence shown here is derived from an EMBL/GenBank/DDBJ whole genome shotgun (WGS) entry which is preliminary data.</text>
</comment>
<name>A0A0G0UFC5_9BACT</name>
<reference evidence="2 3" key="1">
    <citation type="journal article" date="2015" name="Nature">
        <title>rRNA introns, odd ribosomes, and small enigmatic genomes across a large radiation of phyla.</title>
        <authorList>
            <person name="Brown C.T."/>
            <person name="Hug L.A."/>
            <person name="Thomas B.C."/>
            <person name="Sharon I."/>
            <person name="Castelle C.J."/>
            <person name="Singh A."/>
            <person name="Wilkins M.J."/>
            <person name="Williams K.H."/>
            <person name="Banfield J.F."/>
        </authorList>
    </citation>
    <scope>NUCLEOTIDE SEQUENCE [LARGE SCALE GENOMIC DNA]</scope>
</reference>
<sequence>MKRVMNRSYRIRRHHSFSWVWTFFLVILGLGLFAYGIYVLRFAKRDNIVESQSLVEKSRVFISPENKNDSVRTEIHLFDVSGGSSSGTMERQWKDHRMSYRLSAMLPVIDGEKNTYEAWLVQKAPFDFFSLGELTMNEDEIWMHEWNGEEEKEYETYETVIVTLESKDENPAPSSHVLEGVFDEKEKFSEKKFVPLSDEGSVGTVAD</sequence>
<evidence type="ECO:0000313" key="3">
    <source>
        <dbReference type="Proteomes" id="UP000034616"/>
    </source>
</evidence>
<dbReference type="Proteomes" id="UP000034616">
    <property type="component" value="Unassembled WGS sequence"/>
</dbReference>
<proteinExistence type="predicted"/>
<gene>
    <name evidence="2" type="ORF">UU35_C0002G0089</name>
</gene>
<evidence type="ECO:0000256" key="1">
    <source>
        <dbReference type="SAM" id="Phobius"/>
    </source>
</evidence>
<dbReference type="EMBL" id="LCAH01000002">
    <property type="protein sequence ID" value="KKR87588.1"/>
    <property type="molecule type" value="Genomic_DNA"/>
</dbReference>
<evidence type="ECO:0000313" key="2">
    <source>
        <dbReference type="EMBL" id="KKR87588.1"/>
    </source>
</evidence>
<accession>A0A0G0UFC5</accession>
<keyword evidence="1" id="KW-0472">Membrane</keyword>
<dbReference type="AlphaFoldDB" id="A0A0G0UFC5"/>
<keyword evidence="1" id="KW-1133">Transmembrane helix</keyword>
<protein>
    <submittedName>
        <fullName evidence="2">Uncharacterized protein</fullName>
    </submittedName>
</protein>